<comment type="caution">
    <text evidence="1">The sequence shown here is derived from an EMBL/GenBank/DDBJ whole genome shotgun (WGS) entry which is preliminary data.</text>
</comment>
<proteinExistence type="predicted"/>
<dbReference type="EMBL" id="JAHRIQ010094633">
    <property type="protein sequence ID" value="MEQ2252216.1"/>
    <property type="molecule type" value="Genomic_DNA"/>
</dbReference>
<sequence>MGGRSFSYQAPLLWNQLPVLVHDTPGPVFQCLTLSPTEEPIAPSVVADGRSNCAWFWFFWRFLPFKRKFSFPLLLPACSALGIAAKSTVSCLYMLIQEE</sequence>
<protein>
    <submittedName>
        <fullName evidence="1">Uncharacterized protein</fullName>
    </submittedName>
</protein>
<evidence type="ECO:0000313" key="1">
    <source>
        <dbReference type="EMBL" id="MEQ2252216.1"/>
    </source>
</evidence>
<accession>A0ABV0V702</accession>
<name>A0ABV0V702_9TELE</name>
<evidence type="ECO:0000313" key="2">
    <source>
        <dbReference type="Proteomes" id="UP001482620"/>
    </source>
</evidence>
<keyword evidence="2" id="KW-1185">Reference proteome</keyword>
<reference evidence="1 2" key="1">
    <citation type="submission" date="2021-06" db="EMBL/GenBank/DDBJ databases">
        <authorList>
            <person name="Palmer J.M."/>
        </authorList>
    </citation>
    <scope>NUCLEOTIDE SEQUENCE [LARGE SCALE GENOMIC DNA]</scope>
    <source>
        <strain evidence="2">if_2019</strain>
        <tissue evidence="1">Muscle</tissue>
    </source>
</reference>
<organism evidence="1 2">
    <name type="scientific">Ilyodon furcidens</name>
    <name type="common">goldbreast splitfin</name>
    <dbReference type="NCBI Taxonomy" id="33524"/>
    <lineage>
        <taxon>Eukaryota</taxon>
        <taxon>Metazoa</taxon>
        <taxon>Chordata</taxon>
        <taxon>Craniata</taxon>
        <taxon>Vertebrata</taxon>
        <taxon>Euteleostomi</taxon>
        <taxon>Actinopterygii</taxon>
        <taxon>Neopterygii</taxon>
        <taxon>Teleostei</taxon>
        <taxon>Neoteleostei</taxon>
        <taxon>Acanthomorphata</taxon>
        <taxon>Ovalentaria</taxon>
        <taxon>Atherinomorphae</taxon>
        <taxon>Cyprinodontiformes</taxon>
        <taxon>Goodeidae</taxon>
        <taxon>Ilyodon</taxon>
    </lineage>
</organism>
<gene>
    <name evidence="1" type="ORF">ILYODFUR_019455</name>
</gene>
<dbReference type="Proteomes" id="UP001482620">
    <property type="component" value="Unassembled WGS sequence"/>
</dbReference>